<proteinExistence type="inferred from homology"/>
<keyword evidence="2 5" id="KW-0540">Nuclease</keyword>
<dbReference type="GO" id="GO:0006308">
    <property type="term" value="P:DNA catabolic process"/>
    <property type="evidence" value="ECO:0007669"/>
    <property type="project" value="UniProtKB-UniRule"/>
</dbReference>
<evidence type="ECO:0000313" key="8">
    <source>
        <dbReference type="EMBL" id="HIX54845.1"/>
    </source>
</evidence>
<dbReference type="GO" id="GO:0008855">
    <property type="term" value="F:exodeoxyribonuclease VII activity"/>
    <property type="evidence" value="ECO:0007669"/>
    <property type="project" value="UniProtKB-UniRule"/>
</dbReference>
<dbReference type="Pfam" id="PF13742">
    <property type="entry name" value="tRNA_anti_2"/>
    <property type="match status" value="1"/>
</dbReference>
<dbReference type="EC" id="3.1.11.6" evidence="5"/>
<dbReference type="CDD" id="cd04489">
    <property type="entry name" value="ExoVII_LU_OBF"/>
    <property type="match status" value="1"/>
</dbReference>
<keyword evidence="3 5" id="KW-0378">Hydrolase</keyword>
<feature type="domain" description="Exonuclease VII large subunit C-terminal" evidence="6">
    <location>
        <begin position="142"/>
        <end position="363"/>
    </location>
</feature>
<dbReference type="InterPro" id="IPR020579">
    <property type="entry name" value="Exonuc_VII_lsu_C"/>
</dbReference>
<evidence type="ECO:0000256" key="2">
    <source>
        <dbReference type="ARBA" id="ARBA00022722"/>
    </source>
</evidence>
<dbReference type="GO" id="GO:0005737">
    <property type="term" value="C:cytoplasm"/>
    <property type="evidence" value="ECO:0007669"/>
    <property type="project" value="UniProtKB-SubCell"/>
</dbReference>
<name>A0A9D1W8Z7_9SPHI</name>
<evidence type="ECO:0000313" key="9">
    <source>
        <dbReference type="Proteomes" id="UP000824156"/>
    </source>
</evidence>
<evidence type="ECO:0000259" key="7">
    <source>
        <dbReference type="Pfam" id="PF13742"/>
    </source>
</evidence>
<reference evidence="8" key="2">
    <citation type="submission" date="2021-04" db="EMBL/GenBank/DDBJ databases">
        <authorList>
            <person name="Gilroy R."/>
        </authorList>
    </citation>
    <scope>NUCLEOTIDE SEQUENCE</scope>
    <source>
        <strain evidence="8">1719</strain>
    </source>
</reference>
<dbReference type="AlphaFoldDB" id="A0A9D1W8Z7"/>
<accession>A0A9D1W8Z7</accession>
<evidence type="ECO:0000256" key="5">
    <source>
        <dbReference type="RuleBase" id="RU004355"/>
    </source>
</evidence>
<sequence length="417" mass="47358">MAEKFADRTVFSLVDVARSIQKTIANRYQRTYWIKAEINKLNLYSHSGHAFPELVEKKDGKIIAEMRSIIWSNDLIRINKSFVDLLGEPLKDGITVVFEAGISYDPLYGFSLKIIHIDPTFTLGELEREKRETIKRLKEENLFSLNKQKEFPLLPKKIAIISVESSKGLSDFYNILEDNPWGYRFHTTLFPAVLQGDKSPSSIINQLIAIAKQTEDFDVVAIIRGGGGEVGLSSYNKYPLAKAISLFPIPVLTGIGHSTNETVSEMVAYQNAITPSKLADIFIQHFHQFALQLQKFQSSIALNSGNYFNQQKQQLDNWMRELHWSSLYLLKNKQQRTSSLTDRLATASKQLLENRHLQLQGYNNFIKIANPESLLQRGFSITYKHGEIVKNATNLKNGDPITTKLKNGSFTAIVKKD</sequence>
<comment type="subcellular location">
    <subcellularLocation>
        <location evidence="5">Cytoplasm</location>
    </subcellularLocation>
</comment>
<dbReference type="Proteomes" id="UP000824156">
    <property type="component" value="Unassembled WGS sequence"/>
</dbReference>
<dbReference type="GO" id="GO:0009318">
    <property type="term" value="C:exodeoxyribonuclease VII complex"/>
    <property type="evidence" value="ECO:0007669"/>
    <property type="project" value="UniProtKB-UniRule"/>
</dbReference>
<dbReference type="NCBIfam" id="TIGR00237">
    <property type="entry name" value="xseA"/>
    <property type="match status" value="1"/>
</dbReference>
<dbReference type="EMBL" id="DXEZ01000209">
    <property type="protein sequence ID" value="HIX54845.1"/>
    <property type="molecule type" value="Genomic_DNA"/>
</dbReference>
<comment type="similarity">
    <text evidence="5">Belongs to the XseA family.</text>
</comment>
<dbReference type="InterPro" id="IPR025824">
    <property type="entry name" value="OB-fold_nuc-bd_dom"/>
</dbReference>
<dbReference type="Pfam" id="PF02601">
    <property type="entry name" value="Exonuc_VII_L"/>
    <property type="match status" value="1"/>
</dbReference>
<protein>
    <recommendedName>
        <fullName evidence="5">Exodeoxyribonuclease 7 large subunit</fullName>
        <ecNumber evidence="5">3.1.11.6</ecNumber>
    </recommendedName>
</protein>
<comment type="caution">
    <text evidence="8">The sequence shown here is derived from an EMBL/GenBank/DDBJ whole genome shotgun (WGS) entry which is preliminary data.</text>
</comment>
<dbReference type="PANTHER" id="PTHR30008">
    <property type="entry name" value="EXODEOXYRIBONUCLEASE 7 LARGE SUBUNIT"/>
    <property type="match status" value="1"/>
</dbReference>
<gene>
    <name evidence="8" type="primary">xseA</name>
    <name evidence="8" type="ORF">H9853_07455</name>
</gene>
<evidence type="ECO:0000256" key="3">
    <source>
        <dbReference type="ARBA" id="ARBA00022801"/>
    </source>
</evidence>
<feature type="domain" description="OB-fold nucleic acid binding" evidence="7">
    <location>
        <begin position="12"/>
        <end position="117"/>
    </location>
</feature>
<keyword evidence="1" id="KW-0963">Cytoplasm</keyword>
<evidence type="ECO:0000256" key="4">
    <source>
        <dbReference type="ARBA" id="ARBA00022839"/>
    </source>
</evidence>
<evidence type="ECO:0000259" key="6">
    <source>
        <dbReference type="Pfam" id="PF02601"/>
    </source>
</evidence>
<keyword evidence="4 5" id="KW-0269">Exonuclease</keyword>
<comment type="catalytic activity">
    <reaction evidence="5">
        <text>Exonucleolytic cleavage in either 5'- to 3'- or 3'- to 5'-direction to yield nucleoside 5'-phosphates.</text>
        <dbReference type="EC" id="3.1.11.6"/>
    </reaction>
</comment>
<reference evidence="8" key="1">
    <citation type="journal article" date="2021" name="PeerJ">
        <title>Extensive microbial diversity within the chicken gut microbiome revealed by metagenomics and culture.</title>
        <authorList>
            <person name="Gilroy R."/>
            <person name="Ravi A."/>
            <person name="Getino M."/>
            <person name="Pursley I."/>
            <person name="Horton D.L."/>
            <person name="Alikhan N.F."/>
            <person name="Baker D."/>
            <person name="Gharbi K."/>
            <person name="Hall N."/>
            <person name="Watson M."/>
            <person name="Adriaenssens E.M."/>
            <person name="Foster-Nyarko E."/>
            <person name="Jarju S."/>
            <person name="Secka A."/>
            <person name="Antonio M."/>
            <person name="Oren A."/>
            <person name="Chaudhuri R.R."/>
            <person name="La Ragione R."/>
            <person name="Hildebrand F."/>
            <person name="Pallen M.J."/>
        </authorList>
    </citation>
    <scope>NUCLEOTIDE SEQUENCE</scope>
    <source>
        <strain evidence="8">1719</strain>
    </source>
</reference>
<dbReference type="InterPro" id="IPR003753">
    <property type="entry name" value="Exonuc_VII_L"/>
</dbReference>
<dbReference type="PANTHER" id="PTHR30008:SF0">
    <property type="entry name" value="EXODEOXYRIBONUCLEASE 7 LARGE SUBUNIT"/>
    <property type="match status" value="1"/>
</dbReference>
<dbReference type="GO" id="GO:0003676">
    <property type="term" value="F:nucleic acid binding"/>
    <property type="evidence" value="ECO:0007669"/>
    <property type="project" value="InterPro"/>
</dbReference>
<evidence type="ECO:0000256" key="1">
    <source>
        <dbReference type="ARBA" id="ARBA00022490"/>
    </source>
</evidence>
<organism evidence="8 9">
    <name type="scientific">Candidatus Sphingobacterium stercoripullorum</name>
    <dbReference type="NCBI Taxonomy" id="2838759"/>
    <lineage>
        <taxon>Bacteria</taxon>
        <taxon>Pseudomonadati</taxon>
        <taxon>Bacteroidota</taxon>
        <taxon>Sphingobacteriia</taxon>
        <taxon>Sphingobacteriales</taxon>
        <taxon>Sphingobacteriaceae</taxon>
        <taxon>Sphingobacterium</taxon>
    </lineage>
</organism>